<name>Q1N3Q7_9GAMM</name>
<dbReference type="OrthoDB" id="7063857at2"/>
<evidence type="ECO:0008006" key="4">
    <source>
        <dbReference type="Google" id="ProtNLM"/>
    </source>
</evidence>
<dbReference type="Proteomes" id="UP000004263">
    <property type="component" value="Unassembled WGS sequence"/>
</dbReference>
<evidence type="ECO:0000256" key="1">
    <source>
        <dbReference type="SAM" id="SignalP"/>
    </source>
</evidence>
<sequence>MPILMKKVSYVFALLLFSLSHSLSYAELLDNAVNTEERWVDAVDLKSGALMGLVHVSAENHVGQHRFKAGLGYTPKLDDQKEMGLASIGYAYEGSTRIELPWQGYTLKPWTVGVGILHGNHDDLFTRLPDQYPDGYYKPTSIRILFNYQMTLETKTPWEVYVDLTVLDVGFINYIRQTEFYVDNYEFLGLSGITNLGFGARYRF</sequence>
<accession>Q1N3Q7</accession>
<feature type="chain" id="PRO_5004194540" description="Outer membrane protein beta-barrel domain-containing protein" evidence="1">
    <location>
        <begin position="27"/>
        <end position="204"/>
    </location>
</feature>
<keyword evidence="3" id="KW-1185">Reference proteome</keyword>
<dbReference type="HOGENOM" id="CLU_1341101_0_0_6"/>
<reference evidence="2 3" key="1">
    <citation type="submission" date="2006-03" db="EMBL/GenBank/DDBJ databases">
        <authorList>
            <person name="Pinhassi J."/>
            <person name="Pedros-Alio C."/>
            <person name="Ferriera S."/>
            <person name="Johnson J."/>
            <person name="Kravitz S."/>
            <person name="Halpern A."/>
            <person name="Remington K."/>
            <person name="Beeson K."/>
            <person name="Tran B."/>
            <person name="Rogers Y.-H."/>
            <person name="Friedman R."/>
            <person name="Venter J.C."/>
        </authorList>
    </citation>
    <scope>NUCLEOTIDE SEQUENCE [LARGE SCALE GENOMIC DNA]</scope>
    <source>
        <strain evidence="2 3">RED65</strain>
    </source>
</reference>
<dbReference type="AlphaFoldDB" id="Q1N3Q7"/>
<keyword evidence="1" id="KW-0732">Signal</keyword>
<protein>
    <recommendedName>
        <fullName evidence="4">Outer membrane protein beta-barrel domain-containing protein</fullName>
    </recommendedName>
</protein>
<evidence type="ECO:0000313" key="2">
    <source>
        <dbReference type="EMBL" id="EAT12817.1"/>
    </source>
</evidence>
<comment type="caution">
    <text evidence="2">The sequence shown here is derived from an EMBL/GenBank/DDBJ whole genome shotgun (WGS) entry which is preliminary data.</text>
</comment>
<proteinExistence type="predicted"/>
<gene>
    <name evidence="2" type="ORF">RED65_12129</name>
</gene>
<feature type="signal peptide" evidence="1">
    <location>
        <begin position="1"/>
        <end position="26"/>
    </location>
</feature>
<organism evidence="2 3">
    <name type="scientific">Bermanella marisrubri</name>
    <dbReference type="NCBI Taxonomy" id="207949"/>
    <lineage>
        <taxon>Bacteria</taxon>
        <taxon>Pseudomonadati</taxon>
        <taxon>Pseudomonadota</taxon>
        <taxon>Gammaproteobacteria</taxon>
        <taxon>Oceanospirillales</taxon>
        <taxon>Oceanospirillaceae</taxon>
        <taxon>Bermanella</taxon>
    </lineage>
</organism>
<dbReference type="EMBL" id="AAQH01000004">
    <property type="protein sequence ID" value="EAT12817.1"/>
    <property type="molecule type" value="Genomic_DNA"/>
</dbReference>
<evidence type="ECO:0000313" key="3">
    <source>
        <dbReference type="Proteomes" id="UP000004263"/>
    </source>
</evidence>